<dbReference type="AlphaFoldDB" id="A0A090MES7"/>
<feature type="compositionally biased region" description="Basic and acidic residues" evidence="1">
    <location>
        <begin position="230"/>
        <end position="256"/>
    </location>
</feature>
<feature type="region of interest" description="Disordered" evidence="1">
    <location>
        <begin position="217"/>
        <end position="272"/>
    </location>
</feature>
<evidence type="ECO:0000256" key="1">
    <source>
        <dbReference type="SAM" id="MobiDB-lite"/>
    </source>
</evidence>
<name>A0A090MES7_9HYPO</name>
<organism evidence="2">
    <name type="scientific">Fusarium clavum</name>
    <dbReference type="NCBI Taxonomy" id="2594811"/>
    <lineage>
        <taxon>Eukaryota</taxon>
        <taxon>Fungi</taxon>
        <taxon>Dikarya</taxon>
        <taxon>Ascomycota</taxon>
        <taxon>Pezizomycotina</taxon>
        <taxon>Sordariomycetes</taxon>
        <taxon>Hypocreomycetidae</taxon>
        <taxon>Hypocreales</taxon>
        <taxon>Nectriaceae</taxon>
        <taxon>Fusarium</taxon>
        <taxon>Fusarium incarnatum-equiseti species complex</taxon>
    </lineage>
</organism>
<gene>
    <name evidence="2" type="ORF">BN850_0024970</name>
</gene>
<sequence length="272" mass="29488">MLLLHQVGSLKTGEVVRYTITYIPSQDRILPSPEKLYLRVRNTSAIALRAAFVHGPYTLCAATYPAGYNPNEKFEYPERYGVPEFEPMVKAGGSWECELVVPVTIRQSAGLGSHGGFGKGPSHDHESASWIVEVSSQILFSTSAAVGFEVVLARDKKSLSLSNSSTAASGQAQVSQPGKISDHQQGVGAKDGHHPAQPKGVFSRAIQVKVEDTATLWNTPRLPGWDDQGDPEKREGPDQHVESVAKTGDPEAKDDTSEPQNPKQKQRKICSS</sequence>
<protein>
    <submittedName>
        <fullName evidence="2">WGS project CBMI000000000 data, contig CS3069_c000516</fullName>
    </submittedName>
</protein>
<proteinExistence type="predicted"/>
<reference evidence="2" key="1">
    <citation type="submission" date="2013-05" db="EMBL/GenBank/DDBJ databases">
        <title>Draft genome sequences of six wheat associated Fusarium spp. isolates.</title>
        <authorList>
            <person name="Moolhuijzen P.M."/>
            <person name="Manners J.M."/>
            <person name="Wilcox S."/>
            <person name="Bellgard M.I."/>
            <person name="Gardiner D.M."/>
        </authorList>
    </citation>
    <scope>NUCLEOTIDE SEQUENCE</scope>
    <source>
        <strain evidence="2">CS3069</strain>
    </source>
</reference>
<dbReference type="EMBL" id="CBMI010000515">
    <property type="protein sequence ID" value="CEG04180.1"/>
    <property type="molecule type" value="Genomic_DNA"/>
</dbReference>
<comment type="caution">
    <text evidence="2">The sequence shown here is derived from an EMBL/GenBank/DDBJ whole genome shotgun (WGS) entry which is preliminary data.</text>
</comment>
<evidence type="ECO:0000313" key="2">
    <source>
        <dbReference type="EMBL" id="CEG04180.1"/>
    </source>
</evidence>
<feature type="region of interest" description="Disordered" evidence="1">
    <location>
        <begin position="164"/>
        <end position="198"/>
    </location>
</feature>
<accession>A0A090MES7</accession>